<reference evidence="3" key="1">
    <citation type="submission" date="2013-11" db="EMBL/GenBank/DDBJ databases">
        <authorList>
            <person name="Hoang H.T."/>
            <person name="Killian M.L."/>
            <person name="Madson D.M."/>
            <person name="Arruda P.H.E."/>
            <person name="Sun D."/>
            <person name="Schwartz K.J."/>
            <person name="Yoon K."/>
        </authorList>
    </citation>
    <scope>NUCLEOTIDE SEQUENCE [LARGE SCALE GENOMIC DNA]</scope>
    <source>
        <strain evidence="3">CDK2</strain>
    </source>
</reference>
<comment type="caution">
    <text evidence="2">The sequence shown here is derived from an EMBL/GenBank/DDBJ whole genome shotgun (WGS) entry which is preliminary data.</text>
</comment>
<feature type="transmembrane region" description="Helical" evidence="1">
    <location>
        <begin position="34"/>
        <end position="51"/>
    </location>
</feature>
<protein>
    <recommendedName>
        <fullName evidence="4">Branched-chain amino acid transport protein (AzlD)</fullName>
    </recommendedName>
</protein>
<evidence type="ECO:0000256" key="1">
    <source>
        <dbReference type="SAM" id="Phobius"/>
    </source>
</evidence>
<keyword evidence="1" id="KW-0472">Membrane</keyword>
<accession>A0A0P7H1E9</accession>
<evidence type="ECO:0008006" key="4">
    <source>
        <dbReference type="Google" id="ProtNLM"/>
    </source>
</evidence>
<dbReference type="AlphaFoldDB" id="A0A0P7H1E9"/>
<organism evidence="2 3">
    <name type="scientific">Halolamina pelagica</name>
    <dbReference type="NCBI Taxonomy" id="699431"/>
    <lineage>
        <taxon>Archaea</taxon>
        <taxon>Methanobacteriati</taxon>
        <taxon>Methanobacteriota</taxon>
        <taxon>Stenosarchaea group</taxon>
        <taxon>Halobacteria</taxon>
        <taxon>Halobacteriales</taxon>
        <taxon>Haloferacaceae</taxon>
    </lineage>
</organism>
<keyword evidence="1" id="KW-1133">Transmembrane helix</keyword>
<keyword evidence="3" id="KW-1185">Reference proteome</keyword>
<evidence type="ECO:0000313" key="3">
    <source>
        <dbReference type="Proteomes" id="UP000050535"/>
    </source>
</evidence>
<dbReference type="Proteomes" id="UP000050535">
    <property type="component" value="Unassembled WGS sequence"/>
</dbReference>
<proteinExistence type="predicted"/>
<keyword evidence="1" id="KW-0812">Transmembrane</keyword>
<evidence type="ECO:0000313" key="2">
    <source>
        <dbReference type="EMBL" id="KPN32216.1"/>
    </source>
</evidence>
<gene>
    <name evidence="2" type="ORF">SY89_02980</name>
</gene>
<dbReference type="EMBL" id="LGUC01000001">
    <property type="protein sequence ID" value="KPN32216.1"/>
    <property type="molecule type" value="Genomic_DNA"/>
</dbReference>
<sequence length="52" mass="4984">MVVSIVGPELVAGGPSAWLGGAAVVVLTRKTGSLLAAMVGGLGVVLAVRAVL</sequence>
<name>A0A0P7H1E9_9EURY</name>